<feature type="transmembrane region" description="Helical" evidence="2">
    <location>
        <begin position="1062"/>
        <end position="1081"/>
    </location>
</feature>
<dbReference type="Gene3D" id="2.40.10.480">
    <property type="match status" value="1"/>
</dbReference>
<sequence length="1088" mass="116487">MRDGTSFEEGGVRKTLKRIGISIAIICSLMILTAPLTSAYIPDDGDSGDIISSKENQLNAPILWQKELGEFIGASPAVADGRIYIGVWPDMVFTPGEEYHLFSLDAETGEEIWRNPLGIGEGTVSGAAVTDDLVFIGCMDGRLYAIDRMDGSTRWSRGVDIGRSNGNWHGLASTPAVWNDRVYVTSLSNGTLHAISTEGETLWRYETGGRTFAYTSPAYADGMIVFAGHRDDHLLIAVDAISGDEIWTTALDSQIRSSPVISGDTVYLTTLDYLYASEIGSGEVQWRIPVSGAWGSPAIHEGSIYLGTNADHSLHRLDAATGDHIWSFQVDGKVDTTPVIADGTVYFASNTAGGTIYAVTTDGKEVWRYPTSNYIMSSPSYADGILIIGTDEGILHAFGDAGEPPEGERATASFTTERSRGESPLAVQFYDTSTGSDPLTWFWDFGDGNTSTQQHPENTYISSSEGLQVYHVSLTVSNPFGPDSVAHDTITVVSPPRTYDINQSVNSSTGRTTEEINIRYSEISLHIAGNTSPMRNGTVVADLSVGIAPEIPVPPAGSTLRLADHIYILGPAGTHFDPAIGLTFGPFTDEEWASLFATGFRTSIHRYDGSNWFALDDQVIDSGNQTITGYASPFSIFAPITIASGGGGSGGSGGEGLPWRTIVLRPGTFTATADNSGKTYEVDTLTAFGALHASGNAYTIDDSYFHEYGSLFINSIKGRANRGAEGWMYQVNGVSPAVGSNVHTVGEGDEVIFYWSESMSSTPESSSDVIALRIAVQGSPHQPGGSQAGPSQELRQEEGGAKEISGERIPLLLPDGTELIRGDDGLTIAIDRDEAAAGGGEVTILSDAVHLDLSKYTLTFHIRGGEEKDGIYRADVTGIRVSFAPAEAEYPGIGNVSGSLDLDLAIFPDDAGIAIRLDDEITLENVQLLRSLADGERHLITGMAYLMHARAENLQNGRDIRTATISLSIPGYWVMEHGGAESIRIAHIRDDGTGEILLPEQIEDADTDVMTFRAVSPSGLSAFALIAVEEIPVIVRSEAQEKDISEETGSAHHQKTSDTGNAAIPAAFIILIILAGIVLEYQRRKGKE</sequence>
<dbReference type="SMART" id="SM00089">
    <property type="entry name" value="PKD"/>
    <property type="match status" value="1"/>
</dbReference>
<dbReference type="SMART" id="SM00564">
    <property type="entry name" value="PQQ"/>
    <property type="match status" value="8"/>
</dbReference>
<evidence type="ECO:0000313" key="5">
    <source>
        <dbReference type="Proteomes" id="UP000730161"/>
    </source>
</evidence>
<dbReference type="InterPro" id="IPR011047">
    <property type="entry name" value="Quinoprotein_ADH-like_sf"/>
</dbReference>
<dbReference type="CDD" id="cd00146">
    <property type="entry name" value="PKD"/>
    <property type="match status" value="1"/>
</dbReference>
<dbReference type="Gene3D" id="2.60.40.10">
    <property type="entry name" value="Immunoglobulins"/>
    <property type="match status" value="1"/>
</dbReference>
<name>A0A8J8B6A6_9EURY</name>
<dbReference type="InterPro" id="IPR018391">
    <property type="entry name" value="PQQ_b-propeller_rpt"/>
</dbReference>
<dbReference type="OrthoDB" id="50161at2157"/>
<dbReference type="PANTHER" id="PTHR34512">
    <property type="entry name" value="CELL SURFACE PROTEIN"/>
    <property type="match status" value="1"/>
</dbReference>
<protein>
    <recommendedName>
        <fullName evidence="3">PKD domain-containing protein</fullName>
    </recommendedName>
</protein>
<accession>A0A8J8B6A6</accession>
<dbReference type="InterPro" id="IPR000601">
    <property type="entry name" value="PKD_dom"/>
</dbReference>
<keyword evidence="2" id="KW-0812">Transmembrane</keyword>
<dbReference type="PROSITE" id="PS50093">
    <property type="entry name" value="PKD"/>
    <property type="match status" value="1"/>
</dbReference>
<dbReference type="PANTHER" id="PTHR34512:SF30">
    <property type="entry name" value="OUTER MEMBRANE PROTEIN ASSEMBLY FACTOR BAMB"/>
    <property type="match status" value="1"/>
</dbReference>
<keyword evidence="2" id="KW-0472">Membrane</keyword>
<proteinExistence type="predicted"/>
<dbReference type="Pfam" id="PF18911">
    <property type="entry name" value="PKD_4"/>
    <property type="match status" value="1"/>
</dbReference>
<evidence type="ECO:0000259" key="3">
    <source>
        <dbReference type="PROSITE" id="PS50093"/>
    </source>
</evidence>
<evidence type="ECO:0000256" key="2">
    <source>
        <dbReference type="SAM" id="Phobius"/>
    </source>
</evidence>
<dbReference type="Gene3D" id="2.170.130.30">
    <property type="match status" value="1"/>
</dbReference>
<keyword evidence="5" id="KW-1185">Reference proteome</keyword>
<feature type="domain" description="PKD" evidence="3">
    <location>
        <begin position="410"/>
        <end position="499"/>
    </location>
</feature>
<organism evidence="4 5">
    <name type="scientific">Methanocalculus chunghsingensis</name>
    <dbReference type="NCBI Taxonomy" id="156457"/>
    <lineage>
        <taxon>Archaea</taxon>
        <taxon>Methanobacteriati</taxon>
        <taxon>Methanobacteriota</taxon>
        <taxon>Stenosarchaea group</taxon>
        <taxon>Methanomicrobia</taxon>
        <taxon>Methanomicrobiales</taxon>
        <taxon>Methanocalculaceae</taxon>
        <taxon>Methanocalculus</taxon>
    </lineage>
</organism>
<feature type="transmembrane region" description="Helical" evidence="2">
    <location>
        <begin position="21"/>
        <end position="41"/>
    </location>
</feature>
<reference evidence="4" key="1">
    <citation type="submission" date="2014-12" db="EMBL/GenBank/DDBJ databases">
        <authorList>
            <person name="Huang H.-H."/>
            <person name="Chen S.-C."/>
            <person name="Lai M.-C."/>
        </authorList>
    </citation>
    <scope>NUCLEOTIDE SEQUENCE</scope>
    <source>
        <strain evidence="4">K1F9705b</strain>
    </source>
</reference>
<dbReference type="InterPro" id="IPR015943">
    <property type="entry name" value="WD40/YVTN_repeat-like_dom_sf"/>
</dbReference>
<dbReference type="InterPro" id="IPR022409">
    <property type="entry name" value="PKD/Chitinase_dom"/>
</dbReference>
<feature type="compositionally biased region" description="Basic and acidic residues" evidence="1">
    <location>
        <begin position="794"/>
        <end position="806"/>
    </location>
</feature>
<comment type="caution">
    <text evidence="4">The sequence shown here is derived from an EMBL/GenBank/DDBJ whole genome shotgun (WGS) entry which is preliminary data.</text>
</comment>
<dbReference type="Gene3D" id="2.130.10.10">
    <property type="entry name" value="YVTN repeat-like/Quinoprotein amine dehydrogenase"/>
    <property type="match status" value="1"/>
</dbReference>
<dbReference type="SUPFAM" id="SSF50998">
    <property type="entry name" value="Quinoprotein alcohol dehydrogenase-like"/>
    <property type="match status" value="3"/>
</dbReference>
<dbReference type="Pfam" id="PF14478">
    <property type="entry name" value="DUF4430"/>
    <property type="match status" value="1"/>
</dbReference>
<dbReference type="EMBL" id="JWHL01000002">
    <property type="protein sequence ID" value="MBR1368442.1"/>
    <property type="molecule type" value="Genomic_DNA"/>
</dbReference>
<dbReference type="InterPro" id="IPR013783">
    <property type="entry name" value="Ig-like_fold"/>
</dbReference>
<feature type="region of interest" description="Disordered" evidence="1">
    <location>
        <begin position="778"/>
        <end position="807"/>
    </location>
</feature>
<dbReference type="RefSeq" id="WP_211530052.1">
    <property type="nucleotide sequence ID" value="NZ_JWHL01000002.1"/>
</dbReference>
<dbReference type="Pfam" id="PF13360">
    <property type="entry name" value="PQQ_2"/>
    <property type="match status" value="2"/>
</dbReference>
<dbReference type="AlphaFoldDB" id="A0A8J8B6A6"/>
<evidence type="ECO:0000256" key="1">
    <source>
        <dbReference type="SAM" id="MobiDB-lite"/>
    </source>
</evidence>
<dbReference type="Gene3D" id="2.40.128.630">
    <property type="match status" value="1"/>
</dbReference>
<keyword evidence="2" id="KW-1133">Transmembrane helix</keyword>
<dbReference type="Proteomes" id="UP000730161">
    <property type="component" value="Unassembled WGS sequence"/>
</dbReference>
<gene>
    <name evidence="4" type="ORF">RJ53_02560</name>
</gene>
<dbReference type="InterPro" id="IPR002372">
    <property type="entry name" value="PQQ_rpt_dom"/>
</dbReference>
<dbReference type="InterPro" id="IPR027954">
    <property type="entry name" value="Transcobalamin-like_C"/>
</dbReference>
<evidence type="ECO:0000313" key="4">
    <source>
        <dbReference type="EMBL" id="MBR1368442.1"/>
    </source>
</evidence>